<dbReference type="PANTHER" id="PTHR46208:SF1">
    <property type="entry name" value="MITOCHONDRIAL IMPORT RECEPTOR SUBUNIT TOM70"/>
    <property type="match status" value="1"/>
</dbReference>
<feature type="repeat" description="TPR" evidence="10">
    <location>
        <begin position="437"/>
        <end position="470"/>
    </location>
</feature>
<dbReference type="InterPro" id="IPR011990">
    <property type="entry name" value="TPR-like_helical_dom_sf"/>
</dbReference>
<dbReference type="Gene3D" id="1.25.40.10">
    <property type="entry name" value="Tetratricopeptide repeat domain"/>
    <property type="match status" value="3"/>
</dbReference>
<comment type="subcellular location">
    <subcellularLocation>
        <location evidence="1">Mitochondrion outer membrane</location>
        <topology evidence="1">Single-pass membrane protein</topology>
    </subcellularLocation>
</comment>
<keyword evidence="2" id="KW-0812">Transmembrane</keyword>
<evidence type="ECO:0000313" key="11">
    <source>
        <dbReference type="EMBL" id="WAR13496.1"/>
    </source>
</evidence>
<keyword evidence="12" id="KW-1185">Reference proteome</keyword>
<evidence type="ECO:0000256" key="5">
    <source>
        <dbReference type="ARBA" id="ARBA00022803"/>
    </source>
</evidence>
<accession>A0ABY7F2D1</accession>
<keyword evidence="5 10" id="KW-0802">TPR repeat</keyword>
<keyword evidence="3" id="KW-0677">Repeat</keyword>
<organism evidence="11 12">
    <name type="scientific">Mya arenaria</name>
    <name type="common">Soft-shell clam</name>
    <dbReference type="NCBI Taxonomy" id="6604"/>
    <lineage>
        <taxon>Eukaryota</taxon>
        <taxon>Metazoa</taxon>
        <taxon>Spiralia</taxon>
        <taxon>Lophotrochozoa</taxon>
        <taxon>Mollusca</taxon>
        <taxon>Bivalvia</taxon>
        <taxon>Autobranchia</taxon>
        <taxon>Heteroconchia</taxon>
        <taxon>Euheterodonta</taxon>
        <taxon>Imparidentia</taxon>
        <taxon>Neoheterodontei</taxon>
        <taxon>Myida</taxon>
        <taxon>Myoidea</taxon>
        <taxon>Myidae</taxon>
        <taxon>Mya</taxon>
    </lineage>
</organism>
<evidence type="ECO:0000256" key="2">
    <source>
        <dbReference type="ARBA" id="ARBA00022692"/>
    </source>
</evidence>
<feature type="repeat" description="TPR" evidence="10">
    <location>
        <begin position="312"/>
        <end position="345"/>
    </location>
</feature>
<feature type="repeat" description="TPR" evidence="10">
    <location>
        <begin position="29"/>
        <end position="62"/>
    </location>
</feature>
<dbReference type="SMART" id="SM00028">
    <property type="entry name" value="TPR"/>
    <property type="match status" value="7"/>
</dbReference>
<sequence>MAPTKEYSSSFEGWERWQIAVAITKLQQAQELKDRGNKSFKAAKYDEAITFYTQAIEKSPQKVLENCTEAIKLNGKYTKALNRRAQAAEQLGDLQMSLEDVTAVCILEGFQNQATLQMADKVLKALGKEKAKEELQKKKKSMPSKHFLKSYFSSFTQDPVQQFVEPEEKILNIPVDDESSEENAGQSGAGDNPAVNGLSSSALKSVFSKAVVCLKGGEYERIIPLCTEELGLTPPSPHHQLALLLRGTMFNLTAQNSEAVEDFDQLLGVDNLDKKVKVNVLIKRGGLYINQDRRTDGLADFAHAIRIDSSNSDIYHHRGYQNIQIDRLEDAIRDFENSISKNPDFPNSYIQRSYAEHRRAAAEQSTTKLERAIKSYEQTLKTFPDNADGHALYAQALCDLGRFDDADNELLKLQWKQNIDEPVTLIKQAIELDDKCEYAYEMLGTIEVQRGDMVNAVKLFKKAIDLCRTESEMSHLFSLLHAAKAQLKAAEMLEIPLPKDFSPM</sequence>
<evidence type="ECO:0000256" key="1">
    <source>
        <dbReference type="ARBA" id="ARBA00004572"/>
    </source>
</evidence>
<keyword evidence="6" id="KW-1133">Transmembrane helix</keyword>
<keyword evidence="8" id="KW-0472">Membrane</keyword>
<dbReference type="PANTHER" id="PTHR46208">
    <property type="entry name" value="MITOCHONDRIAL IMPORT RECEPTOR SUBUNIT TOM70"/>
    <property type="match status" value="1"/>
</dbReference>
<reference evidence="11" key="1">
    <citation type="submission" date="2022-11" db="EMBL/GenBank/DDBJ databases">
        <title>Centuries of genome instability and evolution in soft-shell clam transmissible cancer (bioRxiv).</title>
        <authorList>
            <person name="Hart S.F.M."/>
            <person name="Yonemitsu M.A."/>
            <person name="Giersch R.M."/>
            <person name="Beal B.F."/>
            <person name="Arriagada G."/>
            <person name="Davis B.W."/>
            <person name="Ostrander E.A."/>
            <person name="Goff S.P."/>
            <person name="Metzger M.J."/>
        </authorList>
    </citation>
    <scope>NUCLEOTIDE SEQUENCE</scope>
    <source>
        <strain evidence="11">MELC-2E11</strain>
        <tissue evidence="11">Siphon/mantle</tissue>
    </source>
</reference>
<dbReference type="PROSITE" id="PS50005">
    <property type="entry name" value="TPR"/>
    <property type="match status" value="3"/>
</dbReference>
<keyword evidence="7" id="KW-0496">Mitochondrion</keyword>
<evidence type="ECO:0000256" key="3">
    <source>
        <dbReference type="ARBA" id="ARBA00022737"/>
    </source>
</evidence>
<name>A0ABY7F2D1_MYAAR</name>
<protein>
    <submittedName>
        <fullName evidence="11">TOM70-like protein</fullName>
    </submittedName>
</protein>
<dbReference type="InterPro" id="IPR019734">
    <property type="entry name" value="TPR_rpt"/>
</dbReference>
<dbReference type="Pfam" id="PF14559">
    <property type="entry name" value="TPR_19"/>
    <property type="match status" value="1"/>
</dbReference>
<dbReference type="SUPFAM" id="SSF48452">
    <property type="entry name" value="TPR-like"/>
    <property type="match status" value="2"/>
</dbReference>
<dbReference type="Proteomes" id="UP001164746">
    <property type="component" value="Chromosome 8"/>
</dbReference>
<evidence type="ECO:0000256" key="7">
    <source>
        <dbReference type="ARBA" id="ARBA00023128"/>
    </source>
</evidence>
<gene>
    <name evidence="11" type="ORF">MAR_027676</name>
</gene>
<evidence type="ECO:0000256" key="8">
    <source>
        <dbReference type="ARBA" id="ARBA00023136"/>
    </source>
</evidence>
<evidence type="ECO:0000256" key="9">
    <source>
        <dbReference type="ARBA" id="ARBA00038030"/>
    </source>
</evidence>
<proteinExistence type="inferred from homology"/>
<evidence type="ECO:0000256" key="10">
    <source>
        <dbReference type="PROSITE-ProRule" id="PRU00339"/>
    </source>
</evidence>
<evidence type="ECO:0000256" key="4">
    <source>
        <dbReference type="ARBA" id="ARBA00022787"/>
    </source>
</evidence>
<evidence type="ECO:0000256" key="6">
    <source>
        <dbReference type="ARBA" id="ARBA00022989"/>
    </source>
</evidence>
<keyword evidence="4" id="KW-1000">Mitochondrion outer membrane</keyword>
<comment type="similarity">
    <text evidence="9">Belongs to the Tom70 family.</text>
</comment>
<evidence type="ECO:0000313" key="12">
    <source>
        <dbReference type="Proteomes" id="UP001164746"/>
    </source>
</evidence>
<dbReference type="EMBL" id="CP111019">
    <property type="protein sequence ID" value="WAR13496.1"/>
    <property type="molecule type" value="Genomic_DNA"/>
</dbReference>